<keyword evidence="2" id="KW-1185">Reference proteome</keyword>
<dbReference type="Proteomes" id="UP000230233">
    <property type="component" value="Chromosome I"/>
</dbReference>
<gene>
    <name evidence="1" type="primary">Cnig_chr_I.g2833</name>
    <name evidence="1" type="ORF">B9Z55_002833</name>
</gene>
<organism evidence="1 2">
    <name type="scientific">Caenorhabditis nigoni</name>
    <dbReference type="NCBI Taxonomy" id="1611254"/>
    <lineage>
        <taxon>Eukaryota</taxon>
        <taxon>Metazoa</taxon>
        <taxon>Ecdysozoa</taxon>
        <taxon>Nematoda</taxon>
        <taxon>Chromadorea</taxon>
        <taxon>Rhabditida</taxon>
        <taxon>Rhabditina</taxon>
        <taxon>Rhabditomorpha</taxon>
        <taxon>Rhabditoidea</taxon>
        <taxon>Rhabditidae</taxon>
        <taxon>Peloderinae</taxon>
        <taxon>Caenorhabditis</taxon>
    </lineage>
</organism>
<dbReference type="AlphaFoldDB" id="A0A2G5VMM6"/>
<dbReference type="EMBL" id="PDUG01000001">
    <property type="protein sequence ID" value="PIC52921.1"/>
    <property type="molecule type" value="Genomic_DNA"/>
</dbReference>
<proteinExistence type="predicted"/>
<comment type="caution">
    <text evidence="1">The sequence shown here is derived from an EMBL/GenBank/DDBJ whole genome shotgun (WGS) entry which is preliminary data.</text>
</comment>
<evidence type="ECO:0000313" key="1">
    <source>
        <dbReference type="EMBL" id="PIC52921.1"/>
    </source>
</evidence>
<evidence type="ECO:0000313" key="2">
    <source>
        <dbReference type="Proteomes" id="UP000230233"/>
    </source>
</evidence>
<accession>A0A2G5VMM6</accession>
<reference evidence="2" key="1">
    <citation type="submission" date="2017-10" db="EMBL/GenBank/DDBJ databases">
        <title>Rapid genome shrinkage in a self-fertile nematode reveals novel sperm competition proteins.</title>
        <authorList>
            <person name="Yin D."/>
            <person name="Schwarz E.M."/>
            <person name="Thomas C.G."/>
            <person name="Felde R.L."/>
            <person name="Korf I.F."/>
            <person name="Cutter A.D."/>
            <person name="Schartner C.M."/>
            <person name="Ralston E.J."/>
            <person name="Meyer B.J."/>
            <person name="Haag E.S."/>
        </authorList>
    </citation>
    <scope>NUCLEOTIDE SEQUENCE [LARGE SCALE GENOMIC DNA]</scope>
    <source>
        <strain evidence="2">JU1422</strain>
    </source>
</reference>
<protein>
    <submittedName>
        <fullName evidence="1">Uncharacterized protein</fullName>
    </submittedName>
</protein>
<name>A0A2G5VMM6_9PELO</name>
<sequence>MCNDADKLIYNAKYIFKAKAKNICQAKHSYRAKNNYKVPFSPKESRPRPYLPRQVKLNAFGTELSSEESARQAEAFVGAVVKYPRK</sequence>